<name>W4HE12_9RHOB</name>
<gene>
    <name evidence="1" type="ORF">ATO8_19339</name>
</gene>
<reference evidence="1 2" key="1">
    <citation type="journal article" date="2014" name="Antonie Van Leeuwenhoek">
        <title>Roseivivax atlanticus sp. nov., isolated from surface seawater of the Atlantic Ocean.</title>
        <authorList>
            <person name="Li G."/>
            <person name="Lai Q."/>
            <person name="Liu X."/>
            <person name="Sun F."/>
            <person name="Shao Z."/>
        </authorList>
    </citation>
    <scope>NUCLEOTIDE SEQUENCE [LARGE SCALE GENOMIC DNA]</scope>
    <source>
        <strain evidence="1 2">22II-s10s</strain>
    </source>
</reference>
<protein>
    <submittedName>
        <fullName evidence="1">Uncharacterized protein</fullName>
    </submittedName>
</protein>
<dbReference type="EMBL" id="AQQW01000018">
    <property type="protein sequence ID" value="ETW11007.1"/>
    <property type="molecule type" value="Genomic_DNA"/>
</dbReference>
<sequence>MTTSAMPAGEQDSFAQLKAKVEYLEGALKALIGGTPLACARTPTRDETPSGYKNKDFDRDEWIKLETSRLEAHPRCEILVLVIRMMRPELTPDDVRKVFRDWVRWNIKRMEKKGKTAKSRRLRDLIGFAVKWIDKLEESRKRNAAVFAGLGRVAMAAIKKPVKSVKAEKETQTDMSEHDQELTRLAAKASHSTWKAQLMRLRREIGGDKVEERITAWIERCGCSRERAAMAVVGHAESSGVLD</sequence>
<dbReference type="RefSeq" id="WP_043846981.1">
    <property type="nucleotide sequence ID" value="NZ_AQQW01000018.1"/>
</dbReference>
<comment type="caution">
    <text evidence="1">The sequence shown here is derived from an EMBL/GenBank/DDBJ whole genome shotgun (WGS) entry which is preliminary data.</text>
</comment>
<proteinExistence type="predicted"/>
<accession>W4HE12</accession>
<organism evidence="1 2">
    <name type="scientific">Roseivivax marinus</name>
    <dbReference type="NCBI Taxonomy" id="1379903"/>
    <lineage>
        <taxon>Bacteria</taxon>
        <taxon>Pseudomonadati</taxon>
        <taxon>Pseudomonadota</taxon>
        <taxon>Alphaproteobacteria</taxon>
        <taxon>Rhodobacterales</taxon>
        <taxon>Roseobacteraceae</taxon>
        <taxon>Roseivivax</taxon>
    </lineage>
</organism>
<dbReference type="AlphaFoldDB" id="W4HE12"/>
<dbReference type="Proteomes" id="UP000019063">
    <property type="component" value="Unassembled WGS sequence"/>
</dbReference>
<evidence type="ECO:0000313" key="2">
    <source>
        <dbReference type="Proteomes" id="UP000019063"/>
    </source>
</evidence>
<evidence type="ECO:0000313" key="1">
    <source>
        <dbReference type="EMBL" id="ETW11007.1"/>
    </source>
</evidence>
<keyword evidence="2" id="KW-1185">Reference proteome</keyword>